<accession>A0ABR0K500</accession>
<name>A0ABR0K500_9EURO</name>
<reference evidence="2 3" key="1">
    <citation type="submission" date="2023-08" db="EMBL/GenBank/DDBJ databases">
        <title>Black Yeasts Isolated from many extreme environments.</title>
        <authorList>
            <person name="Coleine C."/>
            <person name="Stajich J.E."/>
            <person name="Selbmann L."/>
        </authorList>
    </citation>
    <scope>NUCLEOTIDE SEQUENCE [LARGE SCALE GENOMIC DNA]</scope>
    <source>
        <strain evidence="2 3">CCFEE 5885</strain>
    </source>
</reference>
<dbReference type="PANTHER" id="PTHR42943:SF2">
    <property type="entry name" value="GLUTATHIONE S-TRANSFERASE KAPPA 1"/>
    <property type="match status" value="1"/>
</dbReference>
<protein>
    <recommendedName>
        <fullName evidence="1">DSBA-like thioredoxin domain-containing protein</fullName>
    </recommendedName>
</protein>
<comment type="caution">
    <text evidence="2">The sequence shown here is derived from an EMBL/GenBank/DDBJ whole genome shotgun (WGS) entry which is preliminary data.</text>
</comment>
<dbReference type="SUPFAM" id="SSF52833">
    <property type="entry name" value="Thioredoxin-like"/>
    <property type="match status" value="2"/>
</dbReference>
<dbReference type="InterPro" id="IPR036249">
    <property type="entry name" value="Thioredoxin-like_sf"/>
</dbReference>
<feature type="domain" description="DSBA-like thioredoxin" evidence="1">
    <location>
        <begin position="22"/>
        <end position="215"/>
    </location>
</feature>
<dbReference type="Pfam" id="PF01323">
    <property type="entry name" value="DSBA"/>
    <property type="match status" value="2"/>
</dbReference>
<dbReference type="InterPro" id="IPR001853">
    <property type="entry name" value="DSBA-like_thioredoxin_dom"/>
</dbReference>
<organism evidence="2 3">
    <name type="scientific">Lithohypha guttulata</name>
    <dbReference type="NCBI Taxonomy" id="1690604"/>
    <lineage>
        <taxon>Eukaryota</taxon>
        <taxon>Fungi</taxon>
        <taxon>Dikarya</taxon>
        <taxon>Ascomycota</taxon>
        <taxon>Pezizomycotina</taxon>
        <taxon>Eurotiomycetes</taxon>
        <taxon>Chaetothyriomycetidae</taxon>
        <taxon>Chaetothyriales</taxon>
        <taxon>Trichomeriaceae</taxon>
        <taxon>Lithohypha</taxon>
    </lineage>
</organism>
<dbReference type="EMBL" id="JAVRRG010000091">
    <property type="protein sequence ID" value="KAK5087381.1"/>
    <property type="molecule type" value="Genomic_DNA"/>
</dbReference>
<dbReference type="Gene3D" id="3.40.30.10">
    <property type="entry name" value="Glutaredoxin"/>
    <property type="match status" value="2"/>
</dbReference>
<feature type="domain" description="DSBA-like thioredoxin" evidence="1">
    <location>
        <begin position="257"/>
        <end position="467"/>
    </location>
</feature>
<gene>
    <name evidence="2" type="ORF">LTR24_006732</name>
</gene>
<proteinExistence type="predicted"/>
<sequence length="490" mass="55386">MGSTPGGNALEFYYDVRQFVDIEALAARTGAHLIWRPVLLGAIYRATSAPQGAGGSASDVFNPTKKHITSIAFRRSIERYGIDHNQPPKHPVKTTGALRLLYSVGGDQRSKLSKALFRAYWVEAKDVSNRDVLIDVVRRSGVPATEGIVKSIEDGSFEGQKERQELENATDQAVQRGTPGVPAFWVRDEIWIDKQGKRRRGRLYWGQDRMHFVEAVLLAMNEGKNGSSLGSVSVSLQSLVPKCARGTSIRNGEEVRLEFWYDFSSPWAFLGWTQLDRLQRQFGSKLRIEMKPFLLGILFREIGAPNTPMTTVSEQKRNYSQLDHRDWCRWWNAVNEQEGKPEKEIEFYWADIFPIRTPTVLRAALVEPNLVAPMYRACWERNLDMSSDDVLSKVITEAGYDASSIMARANSDEYKKALRAHTQEAKQIGLCGVPSYRIFRREKGQDWAQVGDIVWGQDEMAVVEDLIAGWNGEGIAHVPQFVDAKSWSKL</sequence>
<keyword evidence="3" id="KW-1185">Reference proteome</keyword>
<evidence type="ECO:0000259" key="1">
    <source>
        <dbReference type="Pfam" id="PF01323"/>
    </source>
</evidence>
<dbReference type="PANTHER" id="PTHR42943">
    <property type="entry name" value="GLUTATHIONE S-TRANSFERASE KAPPA"/>
    <property type="match status" value="1"/>
</dbReference>
<evidence type="ECO:0000313" key="2">
    <source>
        <dbReference type="EMBL" id="KAK5087381.1"/>
    </source>
</evidence>
<dbReference type="Proteomes" id="UP001345013">
    <property type="component" value="Unassembled WGS sequence"/>
</dbReference>
<evidence type="ECO:0000313" key="3">
    <source>
        <dbReference type="Proteomes" id="UP001345013"/>
    </source>
</evidence>
<dbReference type="InterPro" id="IPR051924">
    <property type="entry name" value="GST_Kappa/NadH"/>
</dbReference>